<dbReference type="EMBL" id="KZ805500">
    <property type="protein sequence ID" value="PVH95348.1"/>
    <property type="molecule type" value="Genomic_DNA"/>
</dbReference>
<evidence type="ECO:0000259" key="2">
    <source>
        <dbReference type="PROSITE" id="PS50157"/>
    </source>
</evidence>
<dbReference type="SMART" id="SM00355">
    <property type="entry name" value="ZnF_C2H2"/>
    <property type="match status" value="3"/>
</dbReference>
<accession>A0A2V1DB73</accession>
<dbReference type="GO" id="GO:0008270">
    <property type="term" value="F:zinc ion binding"/>
    <property type="evidence" value="ECO:0007669"/>
    <property type="project" value="UniProtKB-KW"/>
</dbReference>
<proteinExistence type="predicted"/>
<name>A0A2V1DB73_9PLEO</name>
<gene>
    <name evidence="3" type="ORF">DM02DRAFT_731933</name>
</gene>
<keyword evidence="1" id="KW-0862">Zinc</keyword>
<evidence type="ECO:0000256" key="1">
    <source>
        <dbReference type="PROSITE-ProRule" id="PRU00042"/>
    </source>
</evidence>
<sequence length="362" mass="42594">MSEYVNHDMQLAALDTPIDDTDWTALKKEVMSEPWIDWIDWSACEEHESTEQGPEGLIPENRRIGLFESPIQGMTSSQPTSAPPTTQTRSYQCDFTGCKSKRSFKRVSELNRHKKIHDRKLFPCPAVECGRIGDRAFPREDKLRDHIVAGHDAEDRFLCLIPRCACGLSFTKDIMGVHHDGLSSPFSTLRYHRSCPFEKCPERFTLNRLSHFPRYHLVESKYSRIRTHISQEHTLESRTKFATLIHAHGYHHSTLEVLCPVCPNQSVFQNVLDFYYHFLEIHCHVGDARVIADALQIYQQYSREWFREHNLYKLLRQCTDFSDEIHQNRRTILRLWPEFIEHPVWDDIKSWKLKRSGLRKEE</sequence>
<keyword evidence="1" id="KW-0863">Zinc-finger</keyword>
<dbReference type="AlphaFoldDB" id="A0A2V1DB73"/>
<dbReference type="Gene3D" id="3.30.160.60">
    <property type="entry name" value="Classic Zinc Finger"/>
    <property type="match status" value="1"/>
</dbReference>
<reference evidence="3 4" key="1">
    <citation type="journal article" date="2018" name="Sci. Rep.">
        <title>Comparative genomics provides insights into the lifestyle and reveals functional heterogeneity of dark septate endophytic fungi.</title>
        <authorList>
            <person name="Knapp D.G."/>
            <person name="Nemeth J.B."/>
            <person name="Barry K."/>
            <person name="Hainaut M."/>
            <person name="Henrissat B."/>
            <person name="Johnson J."/>
            <person name="Kuo A."/>
            <person name="Lim J.H.P."/>
            <person name="Lipzen A."/>
            <person name="Nolan M."/>
            <person name="Ohm R.A."/>
            <person name="Tamas L."/>
            <person name="Grigoriev I.V."/>
            <person name="Spatafora J.W."/>
            <person name="Nagy L.G."/>
            <person name="Kovacs G.M."/>
        </authorList>
    </citation>
    <scope>NUCLEOTIDE SEQUENCE [LARGE SCALE GENOMIC DNA]</scope>
    <source>
        <strain evidence="3 4">DSE2036</strain>
    </source>
</reference>
<dbReference type="PROSITE" id="PS50157">
    <property type="entry name" value="ZINC_FINGER_C2H2_2"/>
    <property type="match status" value="1"/>
</dbReference>
<dbReference type="STRING" id="97972.A0A2V1DB73"/>
<organism evidence="3 4">
    <name type="scientific">Periconia macrospinosa</name>
    <dbReference type="NCBI Taxonomy" id="97972"/>
    <lineage>
        <taxon>Eukaryota</taxon>
        <taxon>Fungi</taxon>
        <taxon>Dikarya</taxon>
        <taxon>Ascomycota</taxon>
        <taxon>Pezizomycotina</taxon>
        <taxon>Dothideomycetes</taxon>
        <taxon>Pleosporomycetidae</taxon>
        <taxon>Pleosporales</taxon>
        <taxon>Massarineae</taxon>
        <taxon>Periconiaceae</taxon>
        <taxon>Periconia</taxon>
    </lineage>
</organism>
<evidence type="ECO:0000313" key="3">
    <source>
        <dbReference type="EMBL" id="PVH95348.1"/>
    </source>
</evidence>
<dbReference type="Proteomes" id="UP000244855">
    <property type="component" value="Unassembled WGS sequence"/>
</dbReference>
<dbReference type="OrthoDB" id="3939438at2759"/>
<keyword evidence="4" id="KW-1185">Reference proteome</keyword>
<evidence type="ECO:0000313" key="4">
    <source>
        <dbReference type="Proteomes" id="UP000244855"/>
    </source>
</evidence>
<dbReference type="InterPro" id="IPR013087">
    <property type="entry name" value="Znf_C2H2_type"/>
</dbReference>
<keyword evidence="1" id="KW-0479">Metal-binding</keyword>
<feature type="domain" description="C2H2-type" evidence="2">
    <location>
        <begin position="91"/>
        <end position="117"/>
    </location>
</feature>
<protein>
    <recommendedName>
        <fullName evidence="2">C2H2-type domain-containing protein</fullName>
    </recommendedName>
</protein>